<dbReference type="Proteomes" id="UP000024837">
    <property type="component" value="Unassembled WGS sequence"/>
</dbReference>
<reference evidence="2 3" key="1">
    <citation type="submission" date="2013-05" db="EMBL/GenBank/DDBJ databases">
        <title>Drechslerella stenobrocha genome reveals carnivorous origination and mechanical trapping mechanism of predatory fungi.</title>
        <authorList>
            <person name="Liu X."/>
            <person name="Zhang W."/>
            <person name="Liu K."/>
        </authorList>
    </citation>
    <scope>NUCLEOTIDE SEQUENCE [LARGE SCALE GENOMIC DNA]</scope>
    <source>
        <strain evidence="2 3">248</strain>
    </source>
</reference>
<keyword evidence="3" id="KW-1185">Reference proteome</keyword>
<dbReference type="AlphaFoldDB" id="W7I8D5"/>
<sequence>MAMLHDVEALPSTAALLDNLQDDPKGLDIFAYLLELQASSKSDGAPNPLISKLADQLYSFVLYPKNRAQDIRQRLSEATELLRRHEKLHLRSRVLSSLVAETLLLIRLCLLDCRDDYGLDLPKIYNSVPQNANDSASSAVGNQTSISGFDVEAETKNVELQASKQLLPLLGSKSSILQATKDRLLFLEDLLSERAEQLHYLVLDYPAFTTLLVRMCMSATYSTEQGVVLSSVRLLRLVYHLHGYFLRTSLLNGQPTLDLMIFGHIESLLQLKHKMQINAGYHVWIGLLDDRNDSSDLDPIIRTEVYWQYILSGLDAESGEVKKICLHVLWSTIQRLMRDLDLRTGKTHPAGCSPSDPERVDPSSALTRVTELQC</sequence>
<gene>
    <name evidence="2" type="ORF">DRE_01780</name>
</gene>
<accession>W7I8D5</accession>
<protein>
    <submittedName>
        <fullName evidence="2">Uncharacterized protein</fullName>
    </submittedName>
</protein>
<dbReference type="OrthoDB" id="10657523at2759"/>
<dbReference type="EMBL" id="KI966372">
    <property type="protein sequence ID" value="EWC48558.1"/>
    <property type="molecule type" value="Genomic_DNA"/>
</dbReference>
<feature type="region of interest" description="Disordered" evidence="1">
    <location>
        <begin position="347"/>
        <end position="366"/>
    </location>
</feature>
<evidence type="ECO:0000313" key="3">
    <source>
        <dbReference type="Proteomes" id="UP000024837"/>
    </source>
</evidence>
<evidence type="ECO:0000256" key="1">
    <source>
        <dbReference type="SAM" id="MobiDB-lite"/>
    </source>
</evidence>
<name>W7I8D5_9PEZI</name>
<evidence type="ECO:0000313" key="2">
    <source>
        <dbReference type="EMBL" id="EWC48558.1"/>
    </source>
</evidence>
<organism evidence="2 3">
    <name type="scientific">Drechslerella stenobrocha 248</name>
    <dbReference type="NCBI Taxonomy" id="1043628"/>
    <lineage>
        <taxon>Eukaryota</taxon>
        <taxon>Fungi</taxon>
        <taxon>Dikarya</taxon>
        <taxon>Ascomycota</taxon>
        <taxon>Pezizomycotina</taxon>
        <taxon>Orbiliomycetes</taxon>
        <taxon>Orbiliales</taxon>
        <taxon>Orbiliaceae</taxon>
        <taxon>Drechslerella</taxon>
    </lineage>
</organism>
<dbReference type="HOGENOM" id="CLU_739729_0_0_1"/>
<proteinExistence type="predicted"/>